<feature type="domain" description="Anti-sigma-D factor RsdA sigma factor binding region" evidence="2">
    <location>
        <begin position="50"/>
        <end position="99"/>
    </location>
</feature>
<dbReference type="Pfam" id="PF16751">
    <property type="entry name" value="RsdA_SigD_bd"/>
    <property type="match status" value="1"/>
</dbReference>
<sequence>MPDRTFGAGGGPFDGGRSSRSRPHNGTNGARHHGSTAHPVPFDDLAEPVDLVAVQADDELINALAAGMSVSSPGVGGYDADDRVAAILAAWKADVDAEPVPELVDVDTAVATVVAARPPSSRARHLVPVAAAAAFLVLVIGGVSVSSYNAQPEDALWGVSKVLYSERAESVEAASRVEDRIAAAKAALVAGQPVLAAQELARAQEDLAAVRPQEGQDGLAETQEFLQAKAAETPPGQSADPASPLSTQPSRPVPQGAREPVDPSESDTSTGSGDEESTSGTSRPESDRGPDVAGTPDGDTSAPDSSTRPTNDPRHAQLAPESGDGTTTSRPQPDGHGEGEPDDPTGSTPPSATNEGRPDPTTTSTTPPPPPPSSDGGGGAAPSDRPTASGSEPPPAGG</sequence>
<dbReference type="AlphaFoldDB" id="A0A543E188"/>
<evidence type="ECO:0000256" key="1">
    <source>
        <dbReference type="SAM" id="MobiDB-lite"/>
    </source>
</evidence>
<keyword evidence="4" id="KW-1185">Reference proteome</keyword>
<dbReference type="OrthoDB" id="5191711at2"/>
<evidence type="ECO:0000259" key="2">
    <source>
        <dbReference type="Pfam" id="PF16751"/>
    </source>
</evidence>
<feature type="compositionally biased region" description="Polar residues" evidence="1">
    <location>
        <begin position="345"/>
        <end position="354"/>
    </location>
</feature>
<dbReference type="InterPro" id="IPR031928">
    <property type="entry name" value="RsdA_SigD-bd"/>
</dbReference>
<evidence type="ECO:0000313" key="4">
    <source>
        <dbReference type="Proteomes" id="UP000315677"/>
    </source>
</evidence>
<proteinExistence type="predicted"/>
<gene>
    <name evidence="3" type="ORF">FB558_2139</name>
</gene>
<protein>
    <submittedName>
        <fullName evidence="3">Anti-sigma-D factor RsdA-like protein</fullName>
    </submittedName>
</protein>
<name>A0A543E188_9PSEU</name>
<feature type="compositionally biased region" description="Low complexity" evidence="1">
    <location>
        <begin position="266"/>
        <end position="282"/>
    </location>
</feature>
<dbReference type="Proteomes" id="UP000315677">
    <property type="component" value="Unassembled WGS sequence"/>
</dbReference>
<dbReference type="EMBL" id="VFPA01000001">
    <property type="protein sequence ID" value="TQM15355.1"/>
    <property type="molecule type" value="Genomic_DNA"/>
</dbReference>
<comment type="caution">
    <text evidence="3">The sequence shown here is derived from an EMBL/GenBank/DDBJ whole genome shotgun (WGS) entry which is preliminary data.</text>
</comment>
<accession>A0A543E188</accession>
<organism evidence="3 4">
    <name type="scientific">Pseudonocardia kunmingensis</name>
    <dbReference type="NCBI Taxonomy" id="630975"/>
    <lineage>
        <taxon>Bacteria</taxon>
        <taxon>Bacillati</taxon>
        <taxon>Actinomycetota</taxon>
        <taxon>Actinomycetes</taxon>
        <taxon>Pseudonocardiales</taxon>
        <taxon>Pseudonocardiaceae</taxon>
        <taxon>Pseudonocardia</taxon>
    </lineage>
</organism>
<feature type="region of interest" description="Disordered" evidence="1">
    <location>
        <begin position="231"/>
        <end position="398"/>
    </location>
</feature>
<feature type="region of interest" description="Disordered" evidence="1">
    <location>
        <begin position="1"/>
        <end position="42"/>
    </location>
</feature>
<dbReference type="RefSeq" id="WP_142051038.1">
    <property type="nucleotide sequence ID" value="NZ_VFPA01000001.1"/>
</dbReference>
<evidence type="ECO:0000313" key="3">
    <source>
        <dbReference type="EMBL" id="TQM15355.1"/>
    </source>
</evidence>
<reference evidence="3 4" key="1">
    <citation type="submission" date="2019-06" db="EMBL/GenBank/DDBJ databases">
        <title>Sequencing the genomes of 1000 actinobacteria strains.</title>
        <authorList>
            <person name="Klenk H.-P."/>
        </authorList>
    </citation>
    <scope>NUCLEOTIDE SEQUENCE [LARGE SCALE GENOMIC DNA]</scope>
    <source>
        <strain evidence="3 4">DSM 45301</strain>
    </source>
</reference>